<gene>
    <name evidence="1" type="ORF">GCM10011352_13780</name>
</gene>
<keyword evidence="2" id="KW-1185">Reference proteome</keyword>
<evidence type="ECO:0000313" key="1">
    <source>
        <dbReference type="EMBL" id="GGB89010.1"/>
    </source>
</evidence>
<protein>
    <submittedName>
        <fullName evidence="1">Uncharacterized protein</fullName>
    </submittedName>
</protein>
<evidence type="ECO:0000313" key="2">
    <source>
        <dbReference type="Proteomes" id="UP000629025"/>
    </source>
</evidence>
<organism evidence="1 2">
    <name type="scientific">Marinobacterium zhoushanense</name>
    <dbReference type="NCBI Taxonomy" id="1679163"/>
    <lineage>
        <taxon>Bacteria</taxon>
        <taxon>Pseudomonadati</taxon>
        <taxon>Pseudomonadota</taxon>
        <taxon>Gammaproteobacteria</taxon>
        <taxon>Oceanospirillales</taxon>
        <taxon>Oceanospirillaceae</taxon>
        <taxon>Marinobacterium</taxon>
    </lineage>
</organism>
<proteinExistence type="predicted"/>
<comment type="caution">
    <text evidence="1">The sequence shown here is derived from an EMBL/GenBank/DDBJ whole genome shotgun (WGS) entry which is preliminary data.</text>
</comment>
<reference evidence="2" key="1">
    <citation type="journal article" date="2019" name="Int. J. Syst. Evol. Microbiol.">
        <title>The Global Catalogue of Microorganisms (GCM) 10K type strain sequencing project: providing services to taxonomists for standard genome sequencing and annotation.</title>
        <authorList>
            <consortium name="The Broad Institute Genomics Platform"/>
            <consortium name="The Broad Institute Genome Sequencing Center for Infectious Disease"/>
            <person name="Wu L."/>
            <person name="Ma J."/>
        </authorList>
    </citation>
    <scope>NUCLEOTIDE SEQUENCE [LARGE SCALE GENOMIC DNA]</scope>
    <source>
        <strain evidence="2">CGMCC 1.15341</strain>
    </source>
</reference>
<dbReference type="Proteomes" id="UP000629025">
    <property type="component" value="Unassembled WGS sequence"/>
</dbReference>
<sequence length="127" mass="14447">MSRKLIFTVALSLILALAALSWQRIGEQTAKLEQNGFHISERLGGSPQLLIDGKGRRLALVGPGGYEEFPFSELHSTELGFDAHRETEDNFRIELMLRESRLRQVKFGSEWEARQALERLQRIVNAP</sequence>
<accession>A0ABQ1K6C7</accession>
<name>A0ABQ1K6C7_9GAMM</name>
<dbReference type="RefSeq" id="WP_188746609.1">
    <property type="nucleotide sequence ID" value="NZ_BMIJ01000002.1"/>
</dbReference>
<dbReference type="EMBL" id="BMIJ01000002">
    <property type="protein sequence ID" value="GGB89010.1"/>
    <property type="molecule type" value="Genomic_DNA"/>
</dbReference>